<organism evidence="2 3">
    <name type="scientific">Stomoxys calcitrans</name>
    <name type="common">Stable fly</name>
    <name type="synonym">Conops calcitrans</name>
    <dbReference type="NCBI Taxonomy" id="35570"/>
    <lineage>
        <taxon>Eukaryota</taxon>
        <taxon>Metazoa</taxon>
        <taxon>Ecdysozoa</taxon>
        <taxon>Arthropoda</taxon>
        <taxon>Hexapoda</taxon>
        <taxon>Insecta</taxon>
        <taxon>Pterygota</taxon>
        <taxon>Neoptera</taxon>
        <taxon>Endopterygota</taxon>
        <taxon>Diptera</taxon>
        <taxon>Brachycera</taxon>
        <taxon>Muscomorpha</taxon>
        <taxon>Muscoidea</taxon>
        <taxon>Muscidae</taxon>
        <taxon>Stomoxys</taxon>
    </lineage>
</organism>
<dbReference type="CDD" id="cd23992">
    <property type="entry name" value="PBP_GOBP"/>
    <property type="match status" value="1"/>
</dbReference>
<name>A0A1I8NYX4_STOCA</name>
<reference evidence="2" key="1">
    <citation type="submission" date="2020-05" db="UniProtKB">
        <authorList>
            <consortium name="EnsemblMetazoa"/>
        </authorList>
    </citation>
    <scope>IDENTIFICATION</scope>
    <source>
        <strain evidence="2">USDA</strain>
    </source>
</reference>
<feature type="chain" id="PRO_5009325853" description="Odorant binding protein" evidence="1">
    <location>
        <begin position="19"/>
        <end position="148"/>
    </location>
</feature>
<evidence type="ECO:0000313" key="2">
    <source>
        <dbReference type="EnsemblMetazoa" id="SCAU003319-PA"/>
    </source>
</evidence>
<dbReference type="GO" id="GO:0005549">
    <property type="term" value="F:odorant binding"/>
    <property type="evidence" value="ECO:0007669"/>
    <property type="project" value="InterPro"/>
</dbReference>
<dbReference type="InterPro" id="IPR006170">
    <property type="entry name" value="PBP/GOBP"/>
</dbReference>
<dbReference type="VEuPathDB" id="VectorBase:SCAU003319"/>
<feature type="signal peptide" evidence="1">
    <location>
        <begin position="1"/>
        <end position="18"/>
    </location>
</feature>
<evidence type="ECO:0000256" key="1">
    <source>
        <dbReference type="SAM" id="SignalP"/>
    </source>
</evidence>
<evidence type="ECO:0000313" key="3">
    <source>
        <dbReference type="Proteomes" id="UP000095300"/>
    </source>
</evidence>
<dbReference type="KEGG" id="scac:106080599"/>
<dbReference type="EnsemblMetazoa" id="SCAU003319-RA">
    <property type="protein sequence ID" value="SCAU003319-PA"/>
    <property type="gene ID" value="SCAU003319"/>
</dbReference>
<dbReference type="Pfam" id="PF01395">
    <property type="entry name" value="PBP_GOBP"/>
    <property type="match status" value="1"/>
</dbReference>
<dbReference type="AlphaFoldDB" id="A0A1I8NYX4"/>
<sequence length="148" mass="16676">MEKTIFILLIWAFLQVLGDKNDWYPANANEIQRGCKEQHPVPSETIDQVQRGEINDSLALRAYILCAAKGLNVFSPGKGFDADRLAYALNRIGANRQCQRSRVRECVEKHKNVQADDAKAFSVVKCILDLEHSKADEDGPANTWKNCE</sequence>
<dbReference type="SUPFAM" id="SSF47565">
    <property type="entry name" value="Insect pheromone/odorant-binding proteins"/>
    <property type="match status" value="1"/>
</dbReference>
<keyword evidence="3" id="KW-1185">Reference proteome</keyword>
<dbReference type="OrthoDB" id="7989148at2759"/>
<proteinExistence type="predicted"/>
<dbReference type="InterPro" id="IPR036728">
    <property type="entry name" value="PBP_GOBP_sf"/>
</dbReference>
<evidence type="ECO:0008006" key="4">
    <source>
        <dbReference type="Google" id="ProtNLM"/>
    </source>
</evidence>
<accession>A0A1I8NYX4</accession>
<protein>
    <recommendedName>
        <fullName evidence="4">Odorant binding protein</fullName>
    </recommendedName>
</protein>
<dbReference type="Proteomes" id="UP000095300">
    <property type="component" value="Unassembled WGS sequence"/>
</dbReference>
<dbReference type="Gene3D" id="1.10.238.20">
    <property type="entry name" value="Pheromone/general odorant binding protein domain"/>
    <property type="match status" value="1"/>
</dbReference>
<gene>
    <name evidence="2" type="primary">106080599</name>
</gene>
<keyword evidence="1" id="KW-0732">Signal</keyword>